<dbReference type="InterPro" id="IPR036388">
    <property type="entry name" value="WH-like_DNA-bd_sf"/>
</dbReference>
<comment type="caution">
    <text evidence="3">The sequence shown here is derived from an EMBL/GenBank/DDBJ whole genome shotgun (WGS) entry which is preliminary data.</text>
</comment>
<dbReference type="InterPro" id="IPR036390">
    <property type="entry name" value="WH_DNA-bd_sf"/>
</dbReference>
<accession>A0ABS4YIV8</accession>
<evidence type="ECO:0000313" key="3">
    <source>
        <dbReference type="EMBL" id="MBP2408736.1"/>
    </source>
</evidence>
<feature type="compositionally biased region" description="Low complexity" evidence="1">
    <location>
        <begin position="130"/>
        <end position="143"/>
    </location>
</feature>
<feature type="region of interest" description="Disordered" evidence="1">
    <location>
        <begin position="109"/>
        <end position="143"/>
    </location>
</feature>
<dbReference type="EMBL" id="JAGIOC010000001">
    <property type="protein sequence ID" value="MBP2408736.1"/>
    <property type="molecule type" value="Genomic_DNA"/>
</dbReference>
<name>A0ABS4YIV8_9MICO</name>
<dbReference type="PANTHER" id="PTHR33169:SF14">
    <property type="entry name" value="TRANSCRIPTIONAL REGULATOR RV3488"/>
    <property type="match status" value="1"/>
</dbReference>
<dbReference type="Proteomes" id="UP000698222">
    <property type="component" value="Unassembled WGS sequence"/>
</dbReference>
<dbReference type="SUPFAM" id="SSF46785">
    <property type="entry name" value="Winged helix' DNA-binding domain"/>
    <property type="match status" value="1"/>
</dbReference>
<reference evidence="3 4" key="1">
    <citation type="submission" date="2021-03" db="EMBL/GenBank/DDBJ databases">
        <title>Sequencing the genomes of 1000 actinobacteria strains.</title>
        <authorList>
            <person name="Klenk H.-P."/>
        </authorList>
    </citation>
    <scope>NUCLEOTIDE SEQUENCE [LARGE SCALE GENOMIC DNA]</scope>
    <source>
        <strain evidence="3 4">DSM 14564</strain>
    </source>
</reference>
<evidence type="ECO:0000259" key="2">
    <source>
        <dbReference type="Pfam" id="PF03551"/>
    </source>
</evidence>
<evidence type="ECO:0000256" key="1">
    <source>
        <dbReference type="SAM" id="MobiDB-lite"/>
    </source>
</evidence>
<proteinExistence type="predicted"/>
<feature type="domain" description="Transcription regulator PadR N-terminal" evidence="2">
    <location>
        <begin position="27"/>
        <end position="98"/>
    </location>
</feature>
<organism evidence="3 4">
    <name type="scientific">Brachybacterium fresconis</name>
    <dbReference type="NCBI Taxonomy" id="173363"/>
    <lineage>
        <taxon>Bacteria</taxon>
        <taxon>Bacillati</taxon>
        <taxon>Actinomycetota</taxon>
        <taxon>Actinomycetes</taxon>
        <taxon>Micrococcales</taxon>
        <taxon>Dermabacteraceae</taxon>
        <taxon>Brachybacterium</taxon>
    </lineage>
</organism>
<keyword evidence="4" id="KW-1185">Reference proteome</keyword>
<sequence>MANLDTHAEDAPCWPPTWVRALLPSAILACLEDTPLHGYAIARALGSRGFGVPQGGSLYPALARLEESGTISAEWTPGPSGPARRQYTLTPRGQRQLTRDRTMLGALTTALGPDPQDGRDAVDADSSNPTAAATATNGATHDL</sequence>
<dbReference type="Pfam" id="PF03551">
    <property type="entry name" value="PadR"/>
    <property type="match status" value="1"/>
</dbReference>
<dbReference type="RefSeq" id="WP_209889633.1">
    <property type="nucleotide sequence ID" value="NZ_BAAAJV010000005.1"/>
</dbReference>
<evidence type="ECO:0000313" key="4">
    <source>
        <dbReference type="Proteomes" id="UP000698222"/>
    </source>
</evidence>
<gene>
    <name evidence="3" type="ORF">JOF44_001639</name>
</gene>
<dbReference type="Gene3D" id="1.10.10.10">
    <property type="entry name" value="Winged helix-like DNA-binding domain superfamily/Winged helix DNA-binding domain"/>
    <property type="match status" value="1"/>
</dbReference>
<dbReference type="InterPro" id="IPR005149">
    <property type="entry name" value="Tscrpt_reg_PadR_N"/>
</dbReference>
<protein>
    <submittedName>
        <fullName evidence="3">PadR family transcriptional regulator PadR</fullName>
    </submittedName>
</protein>
<dbReference type="PANTHER" id="PTHR33169">
    <property type="entry name" value="PADR-FAMILY TRANSCRIPTIONAL REGULATOR"/>
    <property type="match status" value="1"/>
</dbReference>
<dbReference type="InterPro" id="IPR052509">
    <property type="entry name" value="Metal_resp_DNA-bind_regulator"/>
</dbReference>